<proteinExistence type="predicted"/>
<evidence type="ECO:0000256" key="1">
    <source>
        <dbReference type="SAM" id="MobiDB-lite"/>
    </source>
</evidence>
<dbReference type="Proteomes" id="UP000593571">
    <property type="component" value="Unassembled WGS sequence"/>
</dbReference>
<organism evidence="2 3">
    <name type="scientific">Rousettus aegyptiacus</name>
    <name type="common">Egyptian fruit bat</name>
    <name type="synonym">Pteropus aegyptiacus</name>
    <dbReference type="NCBI Taxonomy" id="9407"/>
    <lineage>
        <taxon>Eukaryota</taxon>
        <taxon>Metazoa</taxon>
        <taxon>Chordata</taxon>
        <taxon>Craniata</taxon>
        <taxon>Vertebrata</taxon>
        <taxon>Euteleostomi</taxon>
        <taxon>Mammalia</taxon>
        <taxon>Eutheria</taxon>
        <taxon>Laurasiatheria</taxon>
        <taxon>Chiroptera</taxon>
        <taxon>Yinpterochiroptera</taxon>
        <taxon>Pteropodoidea</taxon>
        <taxon>Pteropodidae</taxon>
        <taxon>Rousettinae</taxon>
        <taxon>Rousettus</taxon>
    </lineage>
</organism>
<name>A0A7J8GC48_ROUAE</name>
<gene>
    <name evidence="2" type="ORF">HJG63_013755</name>
</gene>
<reference evidence="2 3" key="1">
    <citation type="journal article" date="2020" name="Nature">
        <title>Six reference-quality genomes reveal evolution of bat adaptations.</title>
        <authorList>
            <person name="Jebb D."/>
            <person name="Huang Z."/>
            <person name="Pippel M."/>
            <person name="Hughes G.M."/>
            <person name="Lavrichenko K."/>
            <person name="Devanna P."/>
            <person name="Winkler S."/>
            <person name="Jermiin L.S."/>
            <person name="Skirmuntt E.C."/>
            <person name="Katzourakis A."/>
            <person name="Burkitt-Gray L."/>
            <person name="Ray D.A."/>
            <person name="Sullivan K.A.M."/>
            <person name="Roscito J.G."/>
            <person name="Kirilenko B.M."/>
            <person name="Davalos L.M."/>
            <person name="Corthals A.P."/>
            <person name="Power M.L."/>
            <person name="Jones G."/>
            <person name="Ransome R.D."/>
            <person name="Dechmann D.K.N."/>
            <person name="Locatelli A.G."/>
            <person name="Puechmaille S.J."/>
            <person name="Fedrigo O."/>
            <person name="Jarvis E.D."/>
            <person name="Hiller M."/>
            <person name="Vernes S.C."/>
            <person name="Myers E.W."/>
            <person name="Teeling E.C."/>
        </authorList>
    </citation>
    <scope>NUCLEOTIDE SEQUENCE [LARGE SCALE GENOMIC DNA]</scope>
    <source>
        <strain evidence="2">MRouAeg1</strain>
        <tissue evidence="2">Muscle</tissue>
    </source>
</reference>
<dbReference type="PANTHER" id="PTHR48421">
    <property type="entry name" value="MYCBP-ASSOCIATED PROTEIN"/>
    <property type="match status" value="1"/>
</dbReference>
<accession>A0A7J8GC48</accession>
<comment type="caution">
    <text evidence="2">The sequence shown here is derived from an EMBL/GenBank/DDBJ whole genome shotgun (WGS) entry which is preliminary data.</text>
</comment>
<protein>
    <submittedName>
        <fullName evidence="2">MYCBP associated protein</fullName>
    </submittedName>
</protein>
<evidence type="ECO:0000313" key="2">
    <source>
        <dbReference type="EMBL" id="KAF6457674.1"/>
    </source>
</evidence>
<feature type="region of interest" description="Disordered" evidence="1">
    <location>
        <begin position="21"/>
        <end position="46"/>
    </location>
</feature>
<dbReference type="EMBL" id="JACASE010000006">
    <property type="protein sequence ID" value="KAF6457674.1"/>
    <property type="molecule type" value="Genomic_DNA"/>
</dbReference>
<dbReference type="AlphaFoldDB" id="A0A7J8GC48"/>
<sequence length="410" mass="47019">MKSLKKESRLRIPSRFFETTESLKEKKRAKVSEQPTPPIQEETEPVSNVLQGDDILALAIKKEDLKKQHVPRFTETEDKPVITQKFIIRKPKPKDPRKKVCHLVAHPATPDATTKPLDYSGPGDYFHGSNQILSHHILGSLQDFKRIAVARGNTQLAELIHTPPCPVDSISATEELESLSPPEWNLCMEDFRKAVMTLPEENQREDALITLNKAALELCQEQRPLQSDFLYQMCLQLWRDVIDSMVSHSLWLRALLGLPEKETVYLDVPEEQDQKSIPVMEMKVTSGRVGKEDRRGAAQEKKQLGIKDREDKKAKLPGKEDRFNSKKHKAKDDKKLVKSFSRDRFSLEDPIPESTTPFQEPMDPLVMEKYTQRLYTQVYELLDTLVTDLMVLADELSPIKNVEESLRLCT</sequence>
<dbReference type="InterPro" id="IPR032707">
    <property type="entry name" value="MYCBPAP"/>
</dbReference>
<dbReference type="PANTHER" id="PTHR48421:SF1">
    <property type="entry name" value="MYCBP-ASSOCIATED PROTEIN"/>
    <property type="match status" value="1"/>
</dbReference>
<keyword evidence="3" id="KW-1185">Reference proteome</keyword>
<evidence type="ECO:0000313" key="3">
    <source>
        <dbReference type="Proteomes" id="UP000593571"/>
    </source>
</evidence>